<dbReference type="SUPFAM" id="SSF56925">
    <property type="entry name" value="OMPA-like"/>
    <property type="match status" value="1"/>
</dbReference>
<keyword evidence="1 2" id="KW-0732">Signal</keyword>
<dbReference type="Gene3D" id="2.40.160.20">
    <property type="match status" value="1"/>
</dbReference>
<organism evidence="4 5">
    <name type="scientific">Marinomonas spartinae</name>
    <dbReference type="NCBI Taxonomy" id="1792290"/>
    <lineage>
        <taxon>Bacteria</taxon>
        <taxon>Pseudomonadati</taxon>
        <taxon>Pseudomonadota</taxon>
        <taxon>Gammaproteobacteria</taxon>
        <taxon>Oceanospirillales</taxon>
        <taxon>Oceanospirillaceae</taxon>
        <taxon>Marinomonas</taxon>
    </lineage>
</organism>
<protein>
    <submittedName>
        <fullName evidence="4">OprF membrane domain protein</fullName>
    </submittedName>
</protein>
<dbReference type="AlphaFoldDB" id="A0A1A8T175"/>
<evidence type="ECO:0000256" key="2">
    <source>
        <dbReference type="SAM" id="SignalP"/>
    </source>
</evidence>
<dbReference type="EMBL" id="FLOB01000001">
    <property type="protein sequence ID" value="SBS25680.1"/>
    <property type="molecule type" value="Genomic_DNA"/>
</dbReference>
<reference evidence="4 5" key="1">
    <citation type="submission" date="2016-06" db="EMBL/GenBank/DDBJ databases">
        <authorList>
            <person name="Kjaerup R.B."/>
            <person name="Dalgaard T.S."/>
            <person name="Juul-Madsen H.R."/>
        </authorList>
    </citation>
    <scope>NUCLEOTIDE SEQUENCE [LARGE SCALE GENOMIC DNA]</scope>
    <source>
        <strain evidence="4 5">CECT 8886</strain>
    </source>
</reference>
<feature type="domain" description="Outer membrane protein beta-barrel" evidence="3">
    <location>
        <begin position="15"/>
        <end position="175"/>
    </location>
</feature>
<dbReference type="InterPro" id="IPR011250">
    <property type="entry name" value="OMP/PagP_B-barrel"/>
</dbReference>
<name>A0A1A8T175_9GAMM</name>
<evidence type="ECO:0000259" key="3">
    <source>
        <dbReference type="Pfam" id="PF13505"/>
    </source>
</evidence>
<feature type="chain" id="PRO_5008378709" evidence="2">
    <location>
        <begin position="27"/>
        <end position="195"/>
    </location>
</feature>
<proteinExistence type="predicted"/>
<keyword evidence="5" id="KW-1185">Reference proteome</keyword>
<dbReference type="InterPro" id="IPR027385">
    <property type="entry name" value="Beta-barrel_OMP"/>
</dbReference>
<evidence type="ECO:0000313" key="4">
    <source>
        <dbReference type="EMBL" id="SBS25680.1"/>
    </source>
</evidence>
<dbReference type="OrthoDB" id="9782229at2"/>
<dbReference type="Pfam" id="PF13505">
    <property type="entry name" value="OMP_b-brl"/>
    <property type="match status" value="1"/>
</dbReference>
<dbReference type="RefSeq" id="WP_067012081.1">
    <property type="nucleotide sequence ID" value="NZ_FLOB01000001.1"/>
</dbReference>
<accession>A0A1A8T175</accession>
<evidence type="ECO:0000313" key="5">
    <source>
        <dbReference type="Proteomes" id="UP000092544"/>
    </source>
</evidence>
<evidence type="ECO:0000256" key="1">
    <source>
        <dbReference type="ARBA" id="ARBA00022729"/>
    </source>
</evidence>
<feature type="signal peptide" evidence="2">
    <location>
        <begin position="1"/>
        <end position="26"/>
    </location>
</feature>
<dbReference type="Proteomes" id="UP000092544">
    <property type="component" value="Unassembled WGS sequence"/>
</dbReference>
<sequence length="195" mass="20764">MSIALNKRTIFGSIILASSLSTLAYAQPQEGFTVTPSVGYMHTDTDLHLKDNASYSLGLGYQFNNPFGVEAVFLHSNQKPSGGGTHQDVDQYRLDGIYNLPTLQSVNLTPYVAAGVGSTKYGKHSDYDNVDVNAGGGVKYAVNKDLAVRADFRLVKDVDAGHLNNVTSVGVQYTFGAPVKPVTSGDSSSSSNTSY</sequence>
<dbReference type="STRING" id="1792290.MSP8886_00351"/>
<gene>
    <name evidence="4" type="ORF">MSP8886_00351</name>
</gene>